<dbReference type="InterPro" id="IPR004378">
    <property type="entry name" value="F420H2_quin_Rdtase"/>
</dbReference>
<dbReference type="Gene3D" id="2.30.110.10">
    <property type="entry name" value="Electron Transport, Fmn-binding Protein, Chain A"/>
    <property type="match status" value="1"/>
</dbReference>
<organism evidence="3 4">
    <name type="scientific">Microbacterium sediminicola</name>
    <dbReference type="NCBI Taxonomy" id="415210"/>
    <lineage>
        <taxon>Bacteria</taxon>
        <taxon>Bacillati</taxon>
        <taxon>Actinomycetota</taxon>
        <taxon>Actinomycetes</taxon>
        <taxon>Micrococcales</taxon>
        <taxon>Microbacteriaceae</taxon>
        <taxon>Microbacterium</taxon>
    </lineage>
</organism>
<comment type="catalytic activity">
    <reaction evidence="2">
        <text>oxidized coenzyme F420-(gamma-L-Glu)(n) + a quinol + H(+) = reduced coenzyme F420-(gamma-L-Glu)(n) + a quinone</text>
        <dbReference type="Rhea" id="RHEA:39663"/>
        <dbReference type="Rhea" id="RHEA-COMP:12939"/>
        <dbReference type="Rhea" id="RHEA-COMP:14378"/>
        <dbReference type="ChEBI" id="CHEBI:15378"/>
        <dbReference type="ChEBI" id="CHEBI:24646"/>
        <dbReference type="ChEBI" id="CHEBI:132124"/>
        <dbReference type="ChEBI" id="CHEBI:133980"/>
        <dbReference type="ChEBI" id="CHEBI:139511"/>
    </reaction>
</comment>
<proteinExistence type="inferred from homology"/>
<dbReference type="Pfam" id="PF04075">
    <property type="entry name" value="F420H2_quin_red"/>
    <property type="match status" value="1"/>
</dbReference>
<sequence>MPLNGEYLPSTADWAREQAEKIEATAGAEGTMLRGVPVIVLTTVGAKTGGLRKTALMRVEHDGSYAVVASKGGAPDEPKWAGNMRKNPAVELQDAETKRDYLAREVTGDERAIWWKRAADVWPDYNVYQTTTDRQIAVFVLDPPERTSLAEPTASLRTHLFVTQ</sequence>
<dbReference type="InterPro" id="IPR012349">
    <property type="entry name" value="Split_barrel_FMN-bd"/>
</dbReference>
<comment type="caution">
    <text evidence="3">The sequence shown here is derived from an EMBL/GenBank/DDBJ whole genome shotgun (WGS) entry which is preliminary data.</text>
</comment>
<dbReference type="PANTHER" id="PTHR39428">
    <property type="entry name" value="F420H(2)-DEPENDENT QUINONE REDUCTASE RV1261C"/>
    <property type="match status" value="1"/>
</dbReference>
<accession>A0ABP4TGX8</accession>
<evidence type="ECO:0000313" key="3">
    <source>
        <dbReference type="EMBL" id="GAA1687818.1"/>
    </source>
</evidence>
<evidence type="ECO:0000313" key="4">
    <source>
        <dbReference type="Proteomes" id="UP001501690"/>
    </source>
</evidence>
<dbReference type="Proteomes" id="UP001501690">
    <property type="component" value="Unassembled WGS sequence"/>
</dbReference>
<name>A0ABP4TGX8_9MICO</name>
<protein>
    <submittedName>
        <fullName evidence="3">F420H(2)-dependent quinone reductase</fullName>
    </submittedName>
</protein>
<evidence type="ECO:0000256" key="1">
    <source>
        <dbReference type="ARBA" id="ARBA00008710"/>
    </source>
</evidence>
<reference evidence="4" key="1">
    <citation type="journal article" date="2019" name="Int. J. Syst. Evol. Microbiol.">
        <title>The Global Catalogue of Microorganisms (GCM) 10K type strain sequencing project: providing services to taxonomists for standard genome sequencing and annotation.</title>
        <authorList>
            <consortium name="The Broad Institute Genomics Platform"/>
            <consortium name="The Broad Institute Genome Sequencing Center for Infectious Disease"/>
            <person name="Wu L."/>
            <person name="Ma J."/>
        </authorList>
    </citation>
    <scope>NUCLEOTIDE SEQUENCE [LARGE SCALE GENOMIC DNA]</scope>
    <source>
        <strain evidence="4">JCM 15577</strain>
    </source>
</reference>
<gene>
    <name evidence="3" type="ORF">GCM10009808_01010</name>
</gene>
<dbReference type="EMBL" id="BAAAPL010000001">
    <property type="protein sequence ID" value="GAA1687818.1"/>
    <property type="molecule type" value="Genomic_DNA"/>
</dbReference>
<dbReference type="NCBIfam" id="TIGR00026">
    <property type="entry name" value="hi_GC_TIGR00026"/>
    <property type="match status" value="1"/>
</dbReference>
<evidence type="ECO:0000256" key="2">
    <source>
        <dbReference type="ARBA" id="ARBA00049106"/>
    </source>
</evidence>
<keyword evidence="4" id="KW-1185">Reference proteome</keyword>
<comment type="similarity">
    <text evidence="1">Belongs to the F420H(2)-dependent quinone reductase family.</text>
</comment>
<dbReference type="RefSeq" id="WP_344067783.1">
    <property type="nucleotide sequence ID" value="NZ_BAAAPL010000001.1"/>
</dbReference>
<dbReference type="PANTHER" id="PTHR39428:SF3">
    <property type="entry name" value="DEAZAFLAVIN-DEPENDENT NITROREDUCTASE"/>
    <property type="match status" value="1"/>
</dbReference>